<dbReference type="GO" id="GO:0006139">
    <property type="term" value="P:nucleobase-containing compound metabolic process"/>
    <property type="evidence" value="ECO:0007669"/>
    <property type="project" value="InterPro"/>
</dbReference>
<dbReference type="PATRIC" id="fig|1183438.3.peg.2482"/>
<sequence length="210" mass="23565">MGELAAVHIFSDDLSESVAEVYLTSEHLAVDTEAMGLLPQRDRLCLVQLCDSTGLVSVVRIPQGLKQAPQLKRVLEASGPVKLFHYARFDVAMLRYHLGIYVQPIVCTKVASKLARTYSPRHGLKDLIAETVGVELDKSAQSSDWGAVLELTDEQLRYAANDVRYLIPAWHKLESMLRREGRLDLALRCFAFLPTQVELDLLGYLSIFEH</sequence>
<dbReference type="GO" id="GO:0033890">
    <property type="term" value="F:ribonuclease D activity"/>
    <property type="evidence" value="ECO:0007669"/>
    <property type="project" value="UniProtKB-EC"/>
</dbReference>
<dbReference type="CDD" id="cd06142">
    <property type="entry name" value="RNaseD_exo"/>
    <property type="match status" value="1"/>
</dbReference>
<dbReference type="EMBL" id="CP003587">
    <property type="protein sequence ID" value="AGY58766.1"/>
    <property type="molecule type" value="Genomic_DNA"/>
</dbReference>
<dbReference type="RefSeq" id="WP_023173952.1">
    <property type="nucleotide sequence ID" value="NC_022600.1"/>
</dbReference>
<keyword evidence="2" id="KW-0540">Nuclease</keyword>
<dbReference type="AlphaFoldDB" id="U5QIK5"/>
<keyword evidence="2" id="KW-0378">Hydrolase</keyword>
<evidence type="ECO:0000313" key="2">
    <source>
        <dbReference type="EMBL" id="AGY58766.1"/>
    </source>
</evidence>
<dbReference type="Proteomes" id="UP000017396">
    <property type="component" value="Chromosome"/>
</dbReference>
<organism evidence="2 3">
    <name type="scientific">Gloeobacter kilaueensis (strain ATCC BAA-2537 / CCAP 1431/1 / ULC 316 / JS1)</name>
    <dbReference type="NCBI Taxonomy" id="1183438"/>
    <lineage>
        <taxon>Bacteria</taxon>
        <taxon>Bacillati</taxon>
        <taxon>Cyanobacteriota</taxon>
        <taxon>Cyanophyceae</taxon>
        <taxon>Gloeobacterales</taxon>
        <taxon>Gloeobacteraceae</taxon>
        <taxon>Gloeobacter</taxon>
    </lineage>
</organism>
<dbReference type="EC" id="3.1.13.5" evidence="2"/>
<dbReference type="GO" id="GO:0008408">
    <property type="term" value="F:3'-5' exonuclease activity"/>
    <property type="evidence" value="ECO:0007669"/>
    <property type="project" value="InterPro"/>
</dbReference>
<dbReference type="PANTHER" id="PTHR43040">
    <property type="entry name" value="RIBONUCLEASE D"/>
    <property type="match status" value="1"/>
</dbReference>
<dbReference type="SUPFAM" id="SSF53098">
    <property type="entry name" value="Ribonuclease H-like"/>
    <property type="match status" value="1"/>
</dbReference>
<keyword evidence="2" id="KW-0269">Exonuclease</keyword>
<feature type="domain" description="3'-5' exonuclease" evidence="1">
    <location>
        <begin position="5"/>
        <end position="178"/>
    </location>
</feature>
<dbReference type="SMART" id="SM00474">
    <property type="entry name" value="35EXOc"/>
    <property type="match status" value="1"/>
</dbReference>
<name>U5QIK5_GLOK1</name>
<proteinExistence type="predicted"/>
<evidence type="ECO:0000259" key="1">
    <source>
        <dbReference type="SMART" id="SM00474"/>
    </source>
</evidence>
<dbReference type="InterPro" id="IPR036397">
    <property type="entry name" value="RNaseH_sf"/>
</dbReference>
<gene>
    <name evidence="2" type="primary">rnd</name>
    <name evidence="2" type="ORF">GKIL_2520</name>
</gene>
<accession>U5QIK5</accession>
<dbReference type="Gene3D" id="3.30.420.10">
    <property type="entry name" value="Ribonuclease H-like superfamily/Ribonuclease H"/>
    <property type="match status" value="1"/>
</dbReference>
<dbReference type="KEGG" id="glj:GKIL_2520"/>
<dbReference type="InterPro" id="IPR012337">
    <property type="entry name" value="RNaseH-like_sf"/>
</dbReference>
<dbReference type="HOGENOM" id="CLU_086957_0_0_3"/>
<reference evidence="2 3" key="1">
    <citation type="journal article" date="2013" name="PLoS ONE">
        <title>Cultivation and Complete Genome Sequencing of Gloeobacter kilaueensis sp. nov., from a Lava Cave in Kilauea Caldera, Hawai'i.</title>
        <authorList>
            <person name="Saw J.H."/>
            <person name="Schatz M."/>
            <person name="Brown M.V."/>
            <person name="Kunkel D.D."/>
            <person name="Foster J.S."/>
            <person name="Shick H."/>
            <person name="Christensen S."/>
            <person name="Hou S."/>
            <person name="Wan X."/>
            <person name="Donachie S.P."/>
        </authorList>
    </citation>
    <scope>NUCLEOTIDE SEQUENCE [LARGE SCALE GENOMIC DNA]</scope>
    <source>
        <strain evidence="3">JS</strain>
    </source>
</reference>
<dbReference type="PANTHER" id="PTHR43040:SF1">
    <property type="entry name" value="RIBONUCLEASE D"/>
    <property type="match status" value="1"/>
</dbReference>
<evidence type="ECO:0000313" key="3">
    <source>
        <dbReference type="Proteomes" id="UP000017396"/>
    </source>
</evidence>
<protein>
    <submittedName>
        <fullName evidence="2">3'-5' exonuclease</fullName>
        <ecNumber evidence="2">3.1.13.5</ecNumber>
    </submittedName>
</protein>
<keyword evidence="3" id="KW-1185">Reference proteome</keyword>
<dbReference type="OrthoDB" id="4224322at2"/>
<dbReference type="STRING" id="1183438.GKIL_2520"/>
<dbReference type="GO" id="GO:0003676">
    <property type="term" value="F:nucleic acid binding"/>
    <property type="evidence" value="ECO:0007669"/>
    <property type="project" value="InterPro"/>
</dbReference>
<dbReference type="InterPro" id="IPR002562">
    <property type="entry name" value="3'-5'_exonuclease_dom"/>
</dbReference>
<dbReference type="Pfam" id="PF01612">
    <property type="entry name" value="DNA_pol_A_exo1"/>
    <property type="match status" value="1"/>
</dbReference>
<dbReference type="eggNOG" id="COG0349">
    <property type="taxonomic scope" value="Bacteria"/>
</dbReference>